<proteinExistence type="predicted"/>
<protein>
    <submittedName>
        <fullName evidence="1">Uncharacterized protein</fullName>
    </submittedName>
</protein>
<name>A0A5J9ULH0_9POAL</name>
<dbReference type="GO" id="GO:0030639">
    <property type="term" value="P:polyketide biosynthetic process"/>
    <property type="evidence" value="ECO:0007669"/>
    <property type="project" value="TreeGrafter"/>
</dbReference>
<gene>
    <name evidence="1" type="ORF">EJB05_27088</name>
</gene>
<dbReference type="AlphaFoldDB" id="A0A5J9ULH0"/>
<dbReference type="Proteomes" id="UP000324897">
    <property type="component" value="Chromosome 2"/>
</dbReference>
<dbReference type="EMBL" id="RWGY01000013">
    <property type="protein sequence ID" value="TVU24639.1"/>
    <property type="molecule type" value="Genomic_DNA"/>
</dbReference>
<comment type="caution">
    <text evidence="1">The sequence shown here is derived from an EMBL/GenBank/DDBJ whole genome shotgun (WGS) entry which is preliminary data.</text>
</comment>
<dbReference type="PANTHER" id="PTHR11877">
    <property type="entry name" value="HYDROXYMETHYLGLUTARYL-COA SYNTHASE"/>
    <property type="match status" value="1"/>
</dbReference>
<feature type="non-terminal residue" evidence="1">
    <location>
        <position position="1"/>
    </location>
</feature>
<dbReference type="Gene3D" id="3.40.47.10">
    <property type="match status" value="2"/>
</dbReference>
<dbReference type="InterPro" id="IPR011141">
    <property type="entry name" value="Polyketide_synthase_type-III"/>
</dbReference>
<sequence length="216" mass="23308">MQELFGDGAAAVVVGAGACEGDERPLFEMVSASQTVIPNSEDAAAGYLGEGGLAFWPSPKMPDLVRQHVERVREHVGRVDNLRPRRAPASPGRAGCWVWGDACLGPGITVETMVNEEQRSYREKKGDVAGTVFVPSTNWFHSSARPPSSPGCLGLAVASQNPLLGDYWTEHSTSCVLHWQAKRSAVLAIGTANPANCVQYVDWYFRVTKSDHLTGL</sequence>
<keyword evidence="2" id="KW-1185">Reference proteome</keyword>
<accession>A0A5J9ULH0</accession>
<dbReference type="PANTHER" id="PTHR11877:SF74">
    <property type="entry name" value="TYPE III POLYKETIDE SYNTHASE B"/>
    <property type="match status" value="1"/>
</dbReference>
<dbReference type="GO" id="GO:0016747">
    <property type="term" value="F:acyltransferase activity, transferring groups other than amino-acyl groups"/>
    <property type="evidence" value="ECO:0007669"/>
    <property type="project" value="InterPro"/>
</dbReference>
<organism evidence="1 2">
    <name type="scientific">Eragrostis curvula</name>
    <name type="common">weeping love grass</name>
    <dbReference type="NCBI Taxonomy" id="38414"/>
    <lineage>
        <taxon>Eukaryota</taxon>
        <taxon>Viridiplantae</taxon>
        <taxon>Streptophyta</taxon>
        <taxon>Embryophyta</taxon>
        <taxon>Tracheophyta</taxon>
        <taxon>Spermatophyta</taxon>
        <taxon>Magnoliopsida</taxon>
        <taxon>Liliopsida</taxon>
        <taxon>Poales</taxon>
        <taxon>Poaceae</taxon>
        <taxon>PACMAD clade</taxon>
        <taxon>Chloridoideae</taxon>
        <taxon>Eragrostideae</taxon>
        <taxon>Eragrostidinae</taxon>
        <taxon>Eragrostis</taxon>
    </lineage>
</organism>
<evidence type="ECO:0000313" key="1">
    <source>
        <dbReference type="EMBL" id="TVU24639.1"/>
    </source>
</evidence>
<reference evidence="1 2" key="1">
    <citation type="journal article" date="2019" name="Sci. Rep.">
        <title>A high-quality genome of Eragrostis curvula grass provides insights into Poaceae evolution and supports new strategies to enhance forage quality.</title>
        <authorList>
            <person name="Carballo J."/>
            <person name="Santos B.A.C.M."/>
            <person name="Zappacosta D."/>
            <person name="Garbus I."/>
            <person name="Selva J.P."/>
            <person name="Gallo C.A."/>
            <person name="Diaz A."/>
            <person name="Albertini E."/>
            <person name="Caccamo M."/>
            <person name="Echenique V."/>
        </authorList>
    </citation>
    <scope>NUCLEOTIDE SEQUENCE [LARGE SCALE GENOMIC DNA]</scope>
    <source>
        <strain evidence="2">cv. Victoria</strain>
        <tissue evidence="1">Leaf</tissue>
    </source>
</reference>
<evidence type="ECO:0000313" key="2">
    <source>
        <dbReference type="Proteomes" id="UP000324897"/>
    </source>
</evidence>
<dbReference type="OrthoDB" id="329835at2759"/>
<dbReference type="SUPFAM" id="SSF53901">
    <property type="entry name" value="Thiolase-like"/>
    <property type="match status" value="1"/>
</dbReference>
<dbReference type="Gramene" id="TVU24639">
    <property type="protein sequence ID" value="TVU24639"/>
    <property type="gene ID" value="EJB05_27088"/>
</dbReference>
<dbReference type="InterPro" id="IPR016039">
    <property type="entry name" value="Thiolase-like"/>
</dbReference>